<evidence type="ECO:0000313" key="2">
    <source>
        <dbReference type="EMBL" id="KAH3749959.1"/>
    </source>
</evidence>
<reference evidence="2" key="2">
    <citation type="submission" date="2020-11" db="EMBL/GenBank/DDBJ databases">
        <authorList>
            <person name="McCartney M.A."/>
            <person name="Auch B."/>
            <person name="Kono T."/>
            <person name="Mallez S."/>
            <person name="Becker A."/>
            <person name="Gohl D.M."/>
            <person name="Silverstein K.A.T."/>
            <person name="Koren S."/>
            <person name="Bechman K.B."/>
            <person name="Herman A."/>
            <person name="Abrahante J.E."/>
            <person name="Garbe J."/>
        </authorList>
    </citation>
    <scope>NUCLEOTIDE SEQUENCE</scope>
    <source>
        <strain evidence="2">Duluth1</strain>
        <tissue evidence="2">Whole animal</tissue>
    </source>
</reference>
<proteinExistence type="predicted"/>
<dbReference type="Proteomes" id="UP000828390">
    <property type="component" value="Unassembled WGS sequence"/>
</dbReference>
<accession>A0A9D4DLV4</accession>
<reference evidence="2" key="1">
    <citation type="journal article" date="2019" name="bioRxiv">
        <title>The Genome of the Zebra Mussel, Dreissena polymorpha: A Resource for Invasive Species Research.</title>
        <authorList>
            <person name="McCartney M.A."/>
            <person name="Auch B."/>
            <person name="Kono T."/>
            <person name="Mallez S."/>
            <person name="Zhang Y."/>
            <person name="Obille A."/>
            <person name="Becker A."/>
            <person name="Abrahante J.E."/>
            <person name="Garbe J."/>
            <person name="Badalamenti J.P."/>
            <person name="Herman A."/>
            <person name="Mangelson H."/>
            <person name="Liachko I."/>
            <person name="Sullivan S."/>
            <person name="Sone E.D."/>
            <person name="Koren S."/>
            <person name="Silverstein K.A.T."/>
            <person name="Beckman K.B."/>
            <person name="Gohl D.M."/>
        </authorList>
    </citation>
    <scope>NUCLEOTIDE SEQUENCE</scope>
    <source>
        <strain evidence="2">Duluth1</strain>
        <tissue evidence="2">Whole animal</tissue>
    </source>
</reference>
<protein>
    <submittedName>
        <fullName evidence="2">Uncharacterized protein</fullName>
    </submittedName>
</protein>
<name>A0A9D4DLV4_DREPO</name>
<dbReference type="EMBL" id="JAIWYP010000010">
    <property type="protein sequence ID" value="KAH3749838.1"/>
    <property type="molecule type" value="Genomic_DNA"/>
</dbReference>
<gene>
    <name evidence="1" type="ORF">DPMN_184353</name>
    <name evidence="2" type="ORF">DPMN_184475</name>
</gene>
<organism evidence="2 3">
    <name type="scientific">Dreissena polymorpha</name>
    <name type="common">Zebra mussel</name>
    <name type="synonym">Mytilus polymorpha</name>
    <dbReference type="NCBI Taxonomy" id="45954"/>
    <lineage>
        <taxon>Eukaryota</taxon>
        <taxon>Metazoa</taxon>
        <taxon>Spiralia</taxon>
        <taxon>Lophotrochozoa</taxon>
        <taxon>Mollusca</taxon>
        <taxon>Bivalvia</taxon>
        <taxon>Autobranchia</taxon>
        <taxon>Heteroconchia</taxon>
        <taxon>Euheterodonta</taxon>
        <taxon>Imparidentia</taxon>
        <taxon>Neoheterodontei</taxon>
        <taxon>Myida</taxon>
        <taxon>Dreissenoidea</taxon>
        <taxon>Dreissenidae</taxon>
        <taxon>Dreissena</taxon>
    </lineage>
</organism>
<evidence type="ECO:0000313" key="3">
    <source>
        <dbReference type="Proteomes" id="UP000828390"/>
    </source>
</evidence>
<sequence>MSLLSTFTSTELVLKLKKTEHVRFNISVCEASVASFFFPSLPTCMIVFDPYPQTSICPTAVTLHPVNR</sequence>
<evidence type="ECO:0000313" key="1">
    <source>
        <dbReference type="EMBL" id="KAH3749838.1"/>
    </source>
</evidence>
<dbReference type="EMBL" id="JAIWYP010000010">
    <property type="protein sequence ID" value="KAH3749959.1"/>
    <property type="molecule type" value="Genomic_DNA"/>
</dbReference>
<keyword evidence="3" id="KW-1185">Reference proteome</keyword>
<comment type="caution">
    <text evidence="2">The sequence shown here is derived from an EMBL/GenBank/DDBJ whole genome shotgun (WGS) entry which is preliminary data.</text>
</comment>
<dbReference type="AlphaFoldDB" id="A0A9D4DLV4"/>